<comment type="caution">
    <text evidence="2">The sequence shown here is derived from an EMBL/GenBank/DDBJ whole genome shotgun (WGS) entry which is preliminary data.</text>
</comment>
<evidence type="ECO:0000313" key="2">
    <source>
        <dbReference type="EMBL" id="GAA4850820.1"/>
    </source>
</evidence>
<feature type="domain" description="Fido" evidence="1">
    <location>
        <begin position="114"/>
        <end position="271"/>
    </location>
</feature>
<dbReference type="InterPro" id="IPR036388">
    <property type="entry name" value="WH-like_DNA-bd_sf"/>
</dbReference>
<accession>A0ABP9DM69</accession>
<gene>
    <name evidence="2" type="ORF">GCM10023331_39380</name>
</gene>
<dbReference type="RefSeq" id="WP_345374984.1">
    <property type="nucleotide sequence ID" value="NZ_BAABJX010000065.1"/>
</dbReference>
<dbReference type="PANTHER" id="PTHR13504">
    <property type="entry name" value="FIDO DOMAIN-CONTAINING PROTEIN DDB_G0283145"/>
    <property type="match status" value="1"/>
</dbReference>
<dbReference type="PROSITE" id="PS51459">
    <property type="entry name" value="FIDO"/>
    <property type="match status" value="1"/>
</dbReference>
<dbReference type="PANTHER" id="PTHR13504:SF33">
    <property type="entry name" value="FIC FAMILY PROTEIN"/>
    <property type="match status" value="1"/>
</dbReference>
<dbReference type="InterPro" id="IPR036597">
    <property type="entry name" value="Fido-like_dom_sf"/>
</dbReference>
<proteinExistence type="predicted"/>
<dbReference type="InterPro" id="IPR025230">
    <property type="entry name" value="DUF4172"/>
</dbReference>
<dbReference type="Gene3D" id="1.10.3290.10">
    <property type="entry name" value="Fido-like domain"/>
    <property type="match status" value="1"/>
</dbReference>
<reference evidence="3" key="1">
    <citation type="journal article" date="2019" name="Int. J. Syst. Evol. Microbiol.">
        <title>The Global Catalogue of Microorganisms (GCM) 10K type strain sequencing project: providing services to taxonomists for standard genome sequencing and annotation.</title>
        <authorList>
            <consortium name="The Broad Institute Genomics Platform"/>
            <consortium name="The Broad Institute Genome Sequencing Center for Infectious Disease"/>
            <person name="Wu L."/>
            <person name="Ma J."/>
        </authorList>
    </citation>
    <scope>NUCLEOTIDE SEQUENCE [LARGE SCALE GENOMIC DNA]</scope>
    <source>
        <strain evidence="3">JCM 18326</strain>
    </source>
</reference>
<dbReference type="Proteomes" id="UP001500298">
    <property type="component" value="Unassembled WGS sequence"/>
</dbReference>
<protein>
    <submittedName>
        <fullName evidence="2">Fic family protein</fullName>
    </submittedName>
</protein>
<keyword evidence="3" id="KW-1185">Reference proteome</keyword>
<dbReference type="Pfam" id="PF02661">
    <property type="entry name" value="Fic"/>
    <property type="match status" value="1"/>
</dbReference>
<name>A0ABP9DM69_9BACT</name>
<dbReference type="SUPFAM" id="SSF140931">
    <property type="entry name" value="Fic-like"/>
    <property type="match status" value="1"/>
</dbReference>
<dbReference type="InterPro" id="IPR003812">
    <property type="entry name" value="Fido"/>
</dbReference>
<dbReference type="Pfam" id="PF13776">
    <property type="entry name" value="DUF4172"/>
    <property type="match status" value="1"/>
</dbReference>
<sequence>MPYIYQHKDWPDFHWDKEKIIDLLSAIRYQQGKIIGRMESLGFDLRSEASLEMLTGEIVKSHEIEGDILDLEQVRSSIARRLGMDIPGLLPNDRHIDGIVEMMIDATTNYDQPLTKERLFGWHHALFPMGYSGPYKIQTAQWRTDKDGPMQVVSGAMGKEKVHFEAPSSESIEKEMLQFLDWVNDDQKIDPILKAAVAHLWFITIHPFDDGNGRITRAITDFLLSRADQSKQRFYSMSVQIRNERKQYYEILEKTQKGRLDITNWILWFLTCLQETLHQSEILLLRVIRKAHFWQKHQNTALNERQRKMILRLQGAFFGKLNTSKWAKICKCSQDTALRDINDLIQKGIMEKDEGKGKNTNYKLVE</sequence>
<dbReference type="EMBL" id="BAABJX010000065">
    <property type="protein sequence ID" value="GAA4850820.1"/>
    <property type="molecule type" value="Genomic_DNA"/>
</dbReference>
<organism evidence="2 3">
    <name type="scientific">Algivirga pacifica</name>
    <dbReference type="NCBI Taxonomy" id="1162670"/>
    <lineage>
        <taxon>Bacteria</taxon>
        <taxon>Pseudomonadati</taxon>
        <taxon>Bacteroidota</taxon>
        <taxon>Cytophagia</taxon>
        <taxon>Cytophagales</taxon>
        <taxon>Flammeovirgaceae</taxon>
        <taxon>Algivirga</taxon>
    </lineage>
</organism>
<dbReference type="InterPro" id="IPR040198">
    <property type="entry name" value="Fido_containing"/>
</dbReference>
<evidence type="ECO:0000313" key="3">
    <source>
        <dbReference type="Proteomes" id="UP001500298"/>
    </source>
</evidence>
<evidence type="ECO:0000259" key="1">
    <source>
        <dbReference type="PROSITE" id="PS51459"/>
    </source>
</evidence>
<dbReference type="Gene3D" id="1.10.10.10">
    <property type="entry name" value="Winged helix-like DNA-binding domain superfamily/Winged helix DNA-binding domain"/>
    <property type="match status" value="1"/>
</dbReference>